<name>A0A7G2D9Q7_9EURY</name>
<dbReference type="GeneID" id="58919785"/>
<proteinExistence type="predicted"/>
<dbReference type="RefSeq" id="WP_188202751.1">
    <property type="nucleotide sequence ID" value="NZ_LR881183.1"/>
</dbReference>
<sequence length="205" mass="23237">MEDFGEWLGGSSMPPEVVLLLGDGREMKLRPDEVSVYEYITFITYEGTILELQHSENVNPQELINAITSSGVERIILKVRGGGRRFVLRALLVERREVRPVNFPPVNDRGATLLLPTPLGLLEVYGDSCDDIEVYLDGRFLKAEEAGRILNTLREEYGLDVCRILGVVLRGICLFWFGMRIASGKRIDSEKDIKKLRANTLNRRQ</sequence>
<gene>
    <name evidence="1" type="ORF">TIRI35C_2034</name>
</gene>
<organism evidence="1 2">
    <name type="scientific">Thermococcus camini</name>
    <dbReference type="NCBI Taxonomy" id="2016373"/>
    <lineage>
        <taxon>Archaea</taxon>
        <taxon>Methanobacteriati</taxon>
        <taxon>Methanobacteriota</taxon>
        <taxon>Thermococci</taxon>
        <taxon>Thermococcales</taxon>
        <taxon>Thermococcaceae</taxon>
        <taxon>Thermococcus</taxon>
    </lineage>
</organism>
<evidence type="ECO:0000313" key="2">
    <source>
        <dbReference type="Proteomes" id="UP000516304"/>
    </source>
</evidence>
<accession>A0A7G2D9Q7</accession>
<dbReference type="EMBL" id="LR881183">
    <property type="protein sequence ID" value="CAD5245188.1"/>
    <property type="molecule type" value="Genomic_DNA"/>
</dbReference>
<reference evidence="1 2" key="1">
    <citation type="submission" date="2020-09" db="EMBL/GenBank/DDBJ databases">
        <authorList>
            <person name="Courtine D."/>
        </authorList>
    </citation>
    <scope>NUCLEOTIDE SEQUENCE [LARGE SCALE GENOMIC DNA]</scope>
    <source>
        <strain evidence="1 2">IRI35c</strain>
    </source>
</reference>
<dbReference type="AlphaFoldDB" id="A0A7G2D9Q7"/>
<protein>
    <submittedName>
        <fullName evidence="1">Uncharacterized protein</fullName>
    </submittedName>
</protein>
<evidence type="ECO:0000313" key="1">
    <source>
        <dbReference type="EMBL" id="CAD5245188.1"/>
    </source>
</evidence>
<keyword evidence="2" id="KW-1185">Reference proteome</keyword>
<dbReference type="Proteomes" id="UP000516304">
    <property type="component" value="Chromosome TIRI35C"/>
</dbReference>
<dbReference type="KEGG" id="tcq:TIRI35C_2034"/>